<dbReference type="Pfam" id="PF11066">
    <property type="entry name" value="DUF2867"/>
    <property type="match status" value="1"/>
</dbReference>
<dbReference type="AlphaFoldDB" id="A0A6J4Q5D7"/>
<proteinExistence type="predicted"/>
<evidence type="ECO:0000313" key="1">
    <source>
        <dbReference type="EMBL" id="CAA9431126.1"/>
    </source>
</evidence>
<sequence length="210" mass="23955">MRLPNAAHESRPWRIREIVPDFTLEDVWALPAHGGAEDFQTLLELMTSGLPDPANWESLPTRVLWRVRDRLGSWFGLGRISVPIDSGRDDAAGKLPIPGTDETSLTDRLPYDLRNTAADVHFDSVPFAPLYRTDIEFAEEMSNRTVHAVGHLAWVDQGEGRYQGQMAVYVKPRGLLGKGYMALIKPFRYWIVYPALMREIERAWNTRVPR</sequence>
<gene>
    <name evidence="1" type="ORF">AVDCRST_MAG55-2673</name>
</gene>
<accession>A0A6J4Q5D7</accession>
<protein>
    <recommendedName>
        <fullName evidence="2">DUF2867 domain-containing protein</fullName>
    </recommendedName>
</protein>
<organism evidence="1">
    <name type="scientific">uncultured Rubrobacteraceae bacterium</name>
    <dbReference type="NCBI Taxonomy" id="349277"/>
    <lineage>
        <taxon>Bacteria</taxon>
        <taxon>Bacillati</taxon>
        <taxon>Actinomycetota</taxon>
        <taxon>Rubrobacteria</taxon>
        <taxon>Rubrobacterales</taxon>
        <taxon>Rubrobacteraceae</taxon>
        <taxon>environmental samples</taxon>
    </lineage>
</organism>
<evidence type="ECO:0008006" key="2">
    <source>
        <dbReference type="Google" id="ProtNLM"/>
    </source>
</evidence>
<dbReference type="InterPro" id="IPR021295">
    <property type="entry name" value="DUF2867"/>
</dbReference>
<reference evidence="1" key="1">
    <citation type="submission" date="2020-02" db="EMBL/GenBank/DDBJ databases">
        <authorList>
            <person name="Meier V. D."/>
        </authorList>
    </citation>
    <scope>NUCLEOTIDE SEQUENCE</scope>
    <source>
        <strain evidence="1">AVDCRST_MAG55</strain>
    </source>
</reference>
<dbReference type="EMBL" id="CADCUZ010000131">
    <property type="protein sequence ID" value="CAA9431126.1"/>
    <property type="molecule type" value="Genomic_DNA"/>
</dbReference>
<name>A0A6J4Q5D7_9ACTN</name>